<keyword evidence="3 5" id="KW-1133">Transmembrane helix</keyword>
<gene>
    <name evidence="7" type="ORF">NGB36_31065</name>
</gene>
<reference evidence="7" key="1">
    <citation type="submission" date="2022-06" db="EMBL/GenBank/DDBJ databases">
        <title>Draft genome sequence of Streptomyces sp. RB6PN25 isolated from peat swamp forest in Thailand.</title>
        <authorList>
            <person name="Duangmal K."/>
            <person name="Klaysubun C."/>
        </authorList>
    </citation>
    <scope>NUCLEOTIDE SEQUENCE</scope>
    <source>
        <strain evidence="7">RB6PN25</strain>
    </source>
</reference>
<feature type="transmembrane region" description="Helical" evidence="5">
    <location>
        <begin position="395"/>
        <end position="421"/>
    </location>
</feature>
<feature type="transmembrane region" description="Helical" evidence="5">
    <location>
        <begin position="464"/>
        <end position="481"/>
    </location>
</feature>
<protein>
    <submittedName>
        <fullName evidence="7">FUSC family protein</fullName>
    </submittedName>
</protein>
<dbReference type="EMBL" id="JANFNG010000044">
    <property type="protein sequence ID" value="MCQ4084889.1"/>
    <property type="molecule type" value="Genomic_DNA"/>
</dbReference>
<feature type="transmembrane region" description="Helical" evidence="5">
    <location>
        <begin position="365"/>
        <end position="383"/>
    </location>
</feature>
<feature type="transmembrane region" description="Helical" evidence="5">
    <location>
        <begin position="89"/>
        <end position="109"/>
    </location>
</feature>
<organism evidence="7 8">
    <name type="scientific">Streptomyces humicola</name>
    <dbReference type="NCBI Taxonomy" id="2953240"/>
    <lineage>
        <taxon>Bacteria</taxon>
        <taxon>Bacillati</taxon>
        <taxon>Actinomycetota</taxon>
        <taxon>Actinomycetes</taxon>
        <taxon>Kitasatosporales</taxon>
        <taxon>Streptomycetaceae</taxon>
        <taxon>Streptomyces</taxon>
    </lineage>
</organism>
<evidence type="ECO:0000256" key="2">
    <source>
        <dbReference type="ARBA" id="ARBA00022692"/>
    </source>
</evidence>
<evidence type="ECO:0000256" key="1">
    <source>
        <dbReference type="ARBA" id="ARBA00004141"/>
    </source>
</evidence>
<feature type="transmembrane region" description="Helical" evidence="5">
    <location>
        <begin position="165"/>
        <end position="186"/>
    </location>
</feature>
<evidence type="ECO:0000313" key="7">
    <source>
        <dbReference type="EMBL" id="MCQ4084889.1"/>
    </source>
</evidence>
<comment type="caution">
    <text evidence="7">The sequence shown here is derived from an EMBL/GenBank/DDBJ whole genome shotgun (WGS) entry which is preliminary data.</text>
</comment>
<dbReference type="RefSeq" id="WP_255923973.1">
    <property type="nucleotide sequence ID" value="NZ_JANFNG010000044.1"/>
</dbReference>
<keyword evidence="8" id="KW-1185">Reference proteome</keyword>
<comment type="subcellular location">
    <subcellularLocation>
        <location evidence="1">Membrane</location>
        <topology evidence="1">Multi-pass membrane protein</topology>
    </subcellularLocation>
</comment>
<sequence>MPRTSPRHRRTDARPLHSLRRALPLRGVLRMRPAADMWHKRALSAVVALGVPEATLLAVGHLELAFYTSAGGLCALYAHGLPYAARARALAWVVAGMLASTGVALTTAAVVGPTAARVAVIALLTAAHKVICDATRIGPPAGVVLTFASAGAAFVPQHLGEMPCHLALVLAGGALAWLVCMAPALLRPRGPERIAVARALEAVARLLRAPADSSHSPAGRRRHEAVAAVNAAWHTLFLVPAGSATRSAELDGLMRLLVRSESFASVPGLYGTVDADALTGFARDLRKGRPLPVMAGDAAEDVEITGAGIERAVRCRADQEQAGGVRSVRRAFTPGSPLLPTGARVAVGSALAGWVSMALGVERPYWAVVTAAAVFAANTALSWHRSLQRVLGNLIGVLLFTALLPVTASGEAALVGVVLACQVATEATIARNYWVASVFITPMALVMTEFAGPQSAEALVAGRWLDTCLGAAAGLLACFVVPNRRAAGHVEAALGRLGAAAARARLALAGPALPGGECGRSAARERLVRALLELRETVGTAAGEWWSAALPEERITAAERSAHRLLADLGPHTAAVAPRPTTAGAPP</sequence>
<feature type="transmembrane region" description="Helical" evidence="5">
    <location>
        <begin position="64"/>
        <end position="82"/>
    </location>
</feature>
<evidence type="ECO:0000256" key="3">
    <source>
        <dbReference type="ARBA" id="ARBA00022989"/>
    </source>
</evidence>
<dbReference type="InterPro" id="IPR049453">
    <property type="entry name" value="Memb_transporter_dom"/>
</dbReference>
<keyword evidence="2 5" id="KW-0812">Transmembrane</keyword>
<proteinExistence type="predicted"/>
<feature type="domain" description="Integral membrane bound transporter" evidence="6">
    <location>
        <begin position="351"/>
        <end position="476"/>
    </location>
</feature>
<accession>A0ABT1Q4N8</accession>
<keyword evidence="4 5" id="KW-0472">Membrane</keyword>
<evidence type="ECO:0000256" key="4">
    <source>
        <dbReference type="ARBA" id="ARBA00023136"/>
    </source>
</evidence>
<dbReference type="Pfam" id="PF13515">
    <property type="entry name" value="FUSC_2"/>
    <property type="match status" value="1"/>
</dbReference>
<feature type="transmembrane region" description="Helical" evidence="5">
    <location>
        <begin position="433"/>
        <end position="452"/>
    </location>
</feature>
<evidence type="ECO:0000256" key="5">
    <source>
        <dbReference type="SAM" id="Phobius"/>
    </source>
</evidence>
<dbReference type="Proteomes" id="UP001057702">
    <property type="component" value="Unassembled WGS sequence"/>
</dbReference>
<evidence type="ECO:0000259" key="6">
    <source>
        <dbReference type="Pfam" id="PF13515"/>
    </source>
</evidence>
<evidence type="ECO:0000313" key="8">
    <source>
        <dbReference type="Proteomes" id="UP001057702"/>
    </source>
</evidence>
<name>A0ABT1Q4N8_9ACTN</name>